<evidence type="ECO:0000256" key="2">
    <source>
        <dbReference type="SAM" id="SignalP"/>
    </source>
</evidence>
<feature type="chain" id="PRO_5036926409" evidence="2">
    <location>
        <begin position="26"/>
        <end position="227"/>
    </location>
</feature>
<protein>
    <submittedName>
        <fullName evidence="4">Uncharacterized protein</fullName>
    </submittedName>
</protein>
<feature type="signal peptide" evidence="2">
    <location>
        <begin position="1"/>
        <end position="25"/>
    </location>
</feature>
<dbReference type="Proteomes" id="UP000887561">
    <property type="component" value="Unplaced"/>
</dbReference>
<reference evidence="4" key="1">
    <citation type="submission" date="2022-11" db="UniProtKB">
        <authorList>
            <consortium name="WormBaseParasite"/>
        </authorList>
    </citation>
    <scope>IDENTIFICATION</scope>
</reference>
<organism evidence="3 4">
    <name type="scientific">Meloidogyne javanica</name>
    <name type="common">Root-knot nematode worm</name>
    <dbReference type="NCBI Taxonomy" id="6303"/>
    <lineage>
        <taxon>Eukaryota</taxon>
        <taxon>Metazoa</taxon>
        <taxon>Ecdysozoa</taxon>
        <taxon>Nematoda</taxon>
        <taxon>Chromadorea</taxon>
        <taxon>Rhabditida</taxon>
        <taxon>Tylenchina</taxon>
        <taxon>Tylenchomorpha</taxon>
        <taxon>Tylenchoidea</taxon>
        <taxon>Meloidogynidae</taxon>
        <taxon>Meloidogyninae</taxon>
        <taxon>Meloidogyne</taxon>
        <taxon>Meloidogyne incognita group</taxon>
    </lineage>
</organism>
<evidence type="ECO:0000313" key="3">
    <source>
        <dbReference type="Proteomes" id="UP000887561"/>
    </source>
</evidence>
<sequence>MLLKVQTKLVNIFIFILFLVNECKGSTGGWGYGDLGYNQLAEEPTFAGGSTSEIVAEDEDVHGELEFNRVNFAEVQSDLNASYNVYKICKDVKRYFQKKRSDAKEICKKFIKSFDEFVKNTNAYETFKKPEVTNEYSKDGVIAMFNALNEHKEKGSSEVNYEAIFAPETTATSSEYLPVAEYHEKKKGLSLVGLAKLTGGLKRWAKKITGKKSGSREKGKTIRLGGK</sequence>
<evidence type="ECO:0000313" key="4">
    <source>
        <dbReference type="WBParaSite" id="scaffold2011_cov169.g4104"/>
    </source>
</evidence>
<keyword evidence="3" id="KW-1185">Reference proteome</keyword>
<accession>A0A915LX01</accession>
<feature type="region of interest" description="Disordered" evidence="1">
    <location>
        <begin position="208"/>
        <end position="227"/>
    </location>
</feature>
<dbReference type="WBParaSite" id="scaffold2011_cov169.g4104">
    <property type="protein sequence ID" value="scaffold2011_cov169.g4104"/>
    <property type="gene ID" value="scaffold2011_cov169.g4104"/>
</dbReference>
<evidence type="ECO:0000256" key="1">
    <source>
        <dbReference type="SAM" id="MobiDB-lite"/>
    </source>
</evidence>
<name>A0A915LX01_MELJA</name>
<proteinExistence type="predicted"/>
<keyword evidence="2" id="KW-0732">Signal</keyword>
<dbReference type="AlphaFoldDB" id="A0A915LX01"/>